<name>A0AAE5H8C3_CLOBE</name>
<gene>
    <name evidence="1" type="ORF">BCD95_005441</name>
</gene>
<evidence type="ECO:0000313" key="1">
    <source>
        <dbReference type="EMBL" id="NSB17182.1"/>
    </source>
</evidence>
<organism evidence="1 2">
    <name type="scientific">Clostridium beijerinckii</name>
    <name type="common">Clostridium MP</name>
    <dbReference type="NCBI Taxonomy" id="1520"/>
    <lineage>
        <taxon>Bacteria</taxon>
        <taxon>Bacillati</taxon>
        <taxon>Bacillota</taxon>
        <taxon>Clostridia</taxon>
        <taxon>Eubacteriales</taxon>
        <taxon>Clostridiaceae</taxon>
        <taxon>Clostridium</taxon>
    </lineage>
</organism>
<sequence>MDKRKYETKTLIAEYRNLSKLEECRFSENAYELKDGSKIIEYDGAGLSIYGTYIAFGKNIGRKGVYSIADNEYKIWKAIRKENKEGYFIDWEEEANEQLEKSWQNQFNELARKEHENILESITCDELPF</sequence>
<accession>A0AAE5H8C3</accession>
<protein>
    <submittedName>
        <fullName evidence="1">Uncharacterized protein</fullName>
    </submittedName>
</protein>
<reference evidence="1" key="1">
    <citation type="submission" date="2020-06" db="EMBL/GenBank/DDBJ databases">
        <title>Genomic insights into acetone-butanol-ethanol (ABE) fermentation by sequencing solventogenic clostridia strains.</title>
        <authorList>
            <person name="Brown S."/>
        </authorList>
    </citation>
    <scope>NUCLEOTIDE SEQUENCE</scope>
    <source>
        <strain evidence="1">DJ123</strain>
    </source>
</reference>
<proteinExistence type="predicted"/>
<dbReference type="RefSeq" id="WP_077856960.1">
    <property type="nucleotide sequence ID" value="NZ_JABTDW010000001.1"/>
</dbReference>
<dbReference type="AlphaFoldDB" id="A0AAE5H8C3"/>
<comment type="caution">
    <text evidence="1">The sequence shown here is derived from an EMBL/GenBank/DDBJ whole genome shotgun (WGS) entry which is preliminary data.</text>
</comment>
<dbReference type="EMBL" id="JABTDW010000001">
    <property type="protein sequence ID" value="NSB17182.1"/>
    <property type="molecule type" value="Genomic_DNA"/>
</dbReference>
<dbReference type="Proteomes" id="UP000822184">
    <property type="component" value="Unassembled WGS sequence"/>
</dbReference>
<evidence type="ECO:0000313" key="2">
    <source>
        <dbReference type="Proteomes" id="UP000822184"/>
    </source>
</evidence>